<keyword evidence="3" id="KW-0813">Transport</keyword>
<dbReference type="FunFam" id="1.25.40.90:FF:000008">
    <property type="entry name" value="VHS domain protein"/>
    <property type="match status" value="1"/>
</dbReference>
<dbReference type="PROSITE" id="PS50909">
    <property type="entry name" value="GAT"/>
    <property type="match status" value="1"/>
</dbReference>
<evidence type="ECO:0000259" key="11">
    <source>
        <dbReference type="PROSITE" id="PS50180"/>
    </source>
</evidence>
<feature type="domain" description="GAT" evidence="12">
    <location>
        <begin position="191"/>
        <end position="318"/>
    </location>
</feature>
<dbReference type="InterPro" id="IPR052653">
    <property type="entry name" value="ARF-binding"/>
</dbReference>
<dbReference type="InterPro" id="IPR008942">
    <property type="entry name" value="ENTH_VHS"/>
</dbReference>
<feature type="compositionally biased region" description="Low complexity" evidence="9">
    <location>
        <begin position="557"/>
        <end position="571"/>
    </location>
</feature>
<evidence type="ECO:0000259" key="12">
    <source>
        <dbReference type="PROSITE" id="PS50909"/>
    </source>
</evidence>
<dbReference type="Pfam" id="PF03127">
    <property type="entry name" value="GAT"/>
    <property type="match status" value="1"/>
</dbReference>
<dbReference type="GO" id="GO:0006896">
    <property type="term" value="P:Golgi to vacuole transport"/>
    <property type="evidence" value="ECO:0007669"/>
    <property type="project" value="TreeGrafter"/>
</dbReference>
<dbReference type="SUPFAM" id="SSF89009">
    <property type="entry name" value="GAT-like domain"/>
    <property type="match status" value="1"/>
</dbReference>
<evidence type="ECO:0000256" key="2">
    <source>
        <dbReference type="ARBA" id="ARBA00011446"/>
    </source>
</evidence>
<dbReference type="STRING" id="329884.A0A4U0VXS8"/>
<comment type="subunit">
    <text evidence="2">Component of the ESCRT-0 complex composed of HSE1 and VPS27.</text>
</comment>
<evidence type="ECO:0000313" key="15">
    <source>
        <dbReference type="Proteomes" id="UP000309340"/>
    </source>
</evidence>
<evidence type="ECO:0000259" key="10">
    <source>
        <dbReference type="PROSITE" id="PS50179"/>
    </source>
</evidence>
<evidence type="ECO:0000256" key="8">
    <source>
        <dbReference type="ARBA" id="ARBA00065344"/>
    </source>
</evidence>
<name>A0A4U0VXS8_9PEZI</name>
<dbReference type="GO" id="GO:0043328">
    <property type="term" value="P:protein transport to vacuole involved in ubiquitin-dependent protein catabolic process via the multivesicular body sorting pathway"/>
    <property type="evidence" value="ECO:0007669"/>
    <property type="project" value="TreeGrafter"/>
</dbReference>
<organism evidence="13 15">
    <name type="scientific">Friedmanniomyces simplex</name>
    <dbReference type="NCBI Taxonomy" id="329884"/>
    <lineage>
        <taxon>Eukaryota</taxon>
        <taxon>Fungi</taxon>
        <taxon>Dikarya</taxon>
        <taxon>Ascomycota</taxon>
        <taxon>Pezizomycotina</taxon>
        <taxon>Dothideomycetes</taxon>
        <taxon>Dothideomycetidae</taxon>
        <taxon>Mycosphaerellales</taxon>
        <taxon>Teratosphaeriaceae</taxon>
        <taxon>Friedmanniomyces</taxon>
    </lineage>
</organism>
<dbReference type="EMBL" id="NAJQ01001337">
    <property type="protein sequence ID" value="TKA60587.1"/>
    <property type="molecule type" value="Genomic_DNA"/>
</dbReference>
<feature type="region of interest" description="Disordered" evidence="9">
    <location>
        <begin position="467"/>
        <end position="593"/>
    </location>
</feature>
<dbReference type="InterPro" id="IPR038425">
    <property type="entry name" value="GAT_sf"/>
</dbReference>
<dbReference type="CDD" id="cd14235">
    <property type="entry name" value="GAT_GGA_fungi"/>
    <property type="match status" value="1"/>
</dbReference>
<protein>
    <recommendedName>
        <fullName evidence="16">VHS domain-containing protein</fullName>
    </recommendedName>
</protein>
<dbReference type="InterPro" id="IPR008152">
    <property type="entry name" value="Clathrin_a/b/g-adaptin_app_Ig"/>
</dbReference>
<dbReference type="AlphaFoldDB" id="A0A4U0VXS8"/>
<dbReference type="CDD" id="cd16998">
    <property type="entry name" value="VHS_GGA_fungi"/>
    <property type="match status" value="1"/>
</dbReference>
<dbReference type="Pfam" id="PF02883">
    <property type="entry name" value="Alpha_adaptinC2"/>
    <property type="match status" value="1"/>
</dbReference>
<dbReference type="InterPro" id="IPR002014">
    <property type="entry name" value="VHS_dom"/>
</dbReference>
<feature type="compositionally biased region" description="Polar residues" evidence="9">
    <location>
        <begin position="582"/>
        <end position="593"/>
    </location>
</feature>
<evidence type="ECO:0000256" key="4">
    <source>
        <dbReference type="ARBA" id="ARBA00022927"/>
    </source>
</evidence>
<keyword evidence="6" id="KW-0175">Coiled coil</keyword>
<dbReference type="Proteomes" id="UP000309340">
    <property type="component" value="Unassembled WGS sequence"/>
</dbReference>
<feature type="compositionally biased region" description="Low complexity" evidence="9">
    <location>
        <begin position="484"/>
        <end position="495"/>
    </location>
</feature>
<accession>A0A4U0VXS8</accession>
<dbReference type="GO" id="GO:0043130">
    <property type="term" value="F:ubiquitin binding"/>
    <property type="evidence" value="ECO:0007669"/>
    <property type="project" value="InterPro"/>
</dbReference>
<evidence type="ECO:0000256" key="3">
    <source>
        <dbReference type="ARBA" id="ARBA00022448"/>
    </source>
</evidence>
<gene>
    <name evidence="14" type="ORF">B0A55_12673</name>
    <name evidence="13" type="ORF">B0A55_13241</name>
</gene>
<feature type="domain" description="VHS" evidence="10">
    <location>
        <begin position="28"/>
        <end position="164"/>
    </location>
</feature>
<keyword evidence="15" id="KW-1185">Reference proteome</keyword>
<evidence type="ECO:0000256" key="1">
    <source>
        <dbReference type="ARBA" id="ARBA00004601"/>
    </source>
</evidence>
<dbReference type="SUPFAM" id="SSF49348">
    <property type="entry name" value="Clathrin adaptor appendage domain"/>
    <property type="match status" value="1"/>
</dbReference>
<keyword evidence="5" id="KW-0333">Golgi apparatus</keyword>
<evidence type="ECO:0000313" key="13">
    <source>
        <dbReference type="EMBL" id="TKA54383.1"/>
    </source>
</evidence>
<dbReference type="Gene3D" id="1.20.5.170">
    <property type="match status" value="1"/>
</dbReference>
<evidence type="ECO:0000256" key="6">
    <source>
        <dbReference type="ARBA" id="ARBA00023054"/>
    </source>
</evidence>
<feature type="compositionally biased region" description="Polar residues" evidence="9">
    <location>
        <begin position="473"/>
        <end position="483"/>
    </location>
</feature>
<dbReference type="SMART" id="SM00288">
    <property type="entry name" value="VHS"/>
    <property type="match status" value="1"/>
</dbReference>
<proteinExistence type="predicted"/>
<dbReference type="SUPFAM" id="SSF48464">
    <property type="entry name" value="ENTH/VHS domain"/>
    <property type="match status" value="1"/>
</dbReference>
<dbReference type="InterPro" id="IPR013041">
    <property type="entry name" value="Clathrin_app_Ig-like_sf"/>
</dbReference>
<dbReference type="PANTHER" id="PTHR47180:SF1">
    <property type="entry name" value="ADP-RIBOSYLATION FACTOR-BINDING PROTEIN GGA1-RELATED"/>
    <property type="match status" value="1"/>
</dbReference>
<evidence type="ECO:0008006" key="16">
    <source>
        <dbReference type="Google" id="ProtNLM"/>
    </source>
</evidence>
<dbReference type="Gene3D" id="2.60.40.1230">
    <property type="match status" value="1"/>
</dbReference>
<comment type="caution">
    <text evidence="13">The sequence shown here is derived from an EMBL/GenBank/DDBJ whole genome shotgun (WGS) entry which is preliminary data.</text>
</comment>
<dbReference type="InterPro" id="IPR008153">
    <property type="entry name" value="GAE_dom"/>
</dbReference>
<comment type="subunit">
    <text evidence="8">Binds to ARF1 and ARF2.</text>
</comment>
<evidence type="ECO:0000256" key="5">
    <source>
        <dbReference type="ARBA" id="ARBA00023034"/>
    </source>
</evidence>
<reference evidence="13 15" key="1">
    <citation type="submission" date="2017-03" db="EMBL/GenBank/DDBJ databases">
        <title>Genomes of endolithic fungi from Antarctica.</title>
        <authorList>
            <person name="Coleine C."/>
            <person name="Masonjones S."/>
            <person name="Stajich J.E."/>
        </authorList>
    </citation>
    <scope>NUCLEOTIDE SEQUENCE [LARGE SCALE GENOMIC DNA]</scope>
    <source>
        <strain evidence="13 15">CCFEE 5184</strain>
    </source>
</reference>
<dbReference type="Pfam" id="PF00790">
    <property type="entry name" value="VHS"/>
    <property type="match status" value="1"/>
</dbReference>
<comment type="subcellular location">
    <subcellularLocation>
        <location evidence="1">Golgi apparatus</location>
        <location evidence="1">trans-Golgi network</location>
    </subcellularLocation>
</comment>
<dbReference type="GO" id="GO:0035091">
    <property type="term" value="F:phosphatidylinositol binding"/>
    <property type="evidence" value="ECO:0007669"/>
    <property type="project" value="InterPro"/>
</dbReference>
<dbReference type="GO" id="GO:0006895">
    <property type="term" value="P:Golgi to endosome transport"/>
    <property type="evidence" value="ECO:0007669"/>
    <property type="project" value="UniProtKB-ARBA"/>
</dbReference>
<evidence type="ECO:0000256" key="9">
    <source>
        <dbReference type="SAM" id="MobiDB-lite"/>
    </source>
</evidence>
<dbReference type="GO" id="GO:0005802">
    <property type="term" value="C:trans-Golgi network"/>
    <property type="evidence" value="ECO:0007669"/>
    <property type="project" value="UniProtKB-ARBA"/>
</dbReference>
<dbReference type="PANTHER" id="PTHR47180">
    <property type="entry name" value="ADP-RIBOSYLATION FACTOR-BINDING PROTEIN GGA1-RELATED"/>
    <property type="match status" value="1"/>
</dbReference>
<dbReference type="Gene3D" id="1.25.40.90">
    <property type="match status" value="1"/>
</dbReference>
<evidence type="ECO:0000313" key="14">
    <source>
        <dbReference type="EMBL" id="TKA60587.1"/>
    </source>
</evidence>
<dbReference type="FunFam" id="1.20.5.170:FF:000024">
    <property type="entry name" value="VHS domain-containing protein"/>
    <property type="match status" value="1"/>
</dbReference>
<feature type="region of interest" description="Disordered" evidence="9">
    <location>
        <begin position="360"/>
        <end position="416"/>
    </location>
</feature>
<dbReference type="SMART" id="SM00809">
    <property type="entry name" value="Alpha_adaptinC2"/>
    <property type="match status" value="1"/>
</dbReference>
<dbReference type="EMBL" id="NAJQ01001696">
    <property type="protein sequence ID" value="TKA54383.1"/>
    <property type="molecule type" value="Genomic_DNA"/>
</dbReference>
<dbReference type="GO" id="GO:0005829">
    <property type="term" value="C:cytosol"/>
    <property type="evidence" value="ECO:0007669"/>
    <property type="project" value="GOC"/>
</dbReference>
<dbReference type="Gene3D" id="1.20.58.160">
    <property type="match status" value="1"/>
</dbReference>
<sequence>MEAASARAARYARETTPETPLQRYITQACSPENFEPNLALSLEIADSINAKKGGAPREAAVAIVGYINHRNPNVSLLALSLLDICVKNCGYPFQLQISTKDFLNELVRRFPERPPIRTTRVQNRILELIEEWRRTICETSKYKEDLGFIRDMHRLLSYKGYVFPEIRREDAAVLNPSDNLRSAEEMEAEERAAQSAKLQELIRRGTPRDLQEANKLMKVMAGYDQRNKTDYRAKAAEEVGNIQQKARLLEEMLQGYKPGDEIKEGDVFEELANALASAHPKIQKMCEEESEDTEAVAKLLEINDSIHRTIERYKLVKKGDVEGANAIPKGTLGVSGAGVKKGPDNELSLIDFGGADDLAGSSQPSATAATGDLMSGAQPAAPPKAKGNALEDDLLGLSMSDGSMGQEGGISLGSTSNGTANIMAQFSQPQQQQHAPNSIFASTSALPHPQAQSQQQHPKATYDLLSSLSASSPRPTSKPATPIQSASQQQQQQQAKRSSADPFATLAATPPRQPSPFQFQQATKPAPSPQPARQQQNSSSGGGIDLLGGMADNQSNGNGPPATAPAQAPAGSAGGGDDEWEFSSSLPDQPTELTVTNSRIKTVFSVHRENDEIVISSRISNNTAQAISDLTFQLAVTKGLSLHLQPQSSRSLAPSQSNGITQTIRLQGVERGKGNGVKLRWRAGYSIAEVGMNEQGEIVGLGVL</sequence>
<evidence type="ECO:0000256" key="7">
    <source>
        <dbReference type="ARBA" id="ARBA00053552"/>
    </source>
</evidence>
<dbReference type="FunFam" id="1.20.58.160:FF:000003">
    <property type="entry name" value="VHS domain protein"/>
    <property type="match status" value="1"/>
</dbReference>
<keyword evidence="4" id="KW-0653">Protein transport</keyword>
<dbReference type="PROSITE" id="PS50179">
    <property type="entry name" value="VHS"/>
    <property type="match status" value="1"/>
</dbReference>
<feature type="domain" description="GAE" evidence="11">
    <location>
        <begin position="587"/>
        <end position="702"/>
    </location>
</feature>
<dbReference type="OrthoDB" id="2018246at2759"/>
<dbReference type="InterPro" id="IPR004152">
    <property type="entry name" value="GAT_dom"/>
</dbReference>
<comment type="function">
    <text evidence="7">May play a role in the regulation of membrane traffic through the trans-Golgi network.</text>
</comment>
<dbReference type="PROSITE" id="PS50180">
    <property type="entry name" value="GAE"/>
    <property type="match status" value="1"/>
</dbReference>